<dbReference type="EMBL" id="OZ035841">
    <property type="protein sequence ID" value="CAL1590509.1"/>
    <property type="molecule type" value="Genomic_DNA"/>
</dbReference>
<evidence type="ECO:0000313" key="13">
    <source>
        <dbReference type="Proteomes" id="UP001497482"/>
    </source>
</evidence>
<gene>
    <name evidence="12" type="ORF">KC01_LOCUS20016</name>
</gene>
<dbReference type="InterPro" id="IPR013106">
    <property type="entry name" value="Ig_V-set"/>
</dbReference>
<feature type="chain" id="PRO_5043494897" description="Ig-like domain-containing protein" evidence="10">
    <location>
        <begin position="25"/>
        <end position="508"/>
    </location>
</feature>
<evidence type="ECO:0000256" key="8">
    <source>
        <dbReference type="ARBA" id="ARBA00023319"/>
    </source>
</evidence>
<keyword evidence="2 9" id="KW-0812">Transmembrane</keyword>
<evidence type="ECO:0000256" key="4">
    <source>
        <dbReference type="ARBA" id="ARBA00022989"/>
    </source>
</evidence>
<evidence type="ECO:0000256" key="9">
    <source>
        <dbReference type="SAM" id="Phobius"/>
    </source>
</evidence>
<keyword evidence="3 10" id="KW-0732">Signal</keyword>
<dbReference type="GO" id="GO:0004896">
    <property type="term" value="F:cytokine receptor activity"/>
    <property type="evidence" value="ECO:0007669"/>
    <property type="project" value="TreeGrafter"/>
</dbReference>
<accession>A0AAV2KR03</accession>
<dbReference type="SUPFAM" id="SSF48726">
    <property type="entry name" value="Immunoglobulin"/>
    <property type="match status" value="1"/>
</dbReference>
<proteinExistence type="predicted"/>
<keyword evidence="6" id="KW-0675">Receptor</keyword>
<dbReference type="SUPFAM" id="SSF49265">
    <property type="entry name" value="Fibronectin type III"/>
    <property type="match status" value="2"/>
</dbReference>
<dbReference type="Proteomes" id="UP001497482">
    <property type="component" value="Chromosome 19"/>
</dbReference>
<evidence type="ECO:0000256" key="1">
    <source>
        <dbReference type="ARBA" id="ARBA00004479"/>
    </source>
</evidence>
<evidence type="ECO:0000256" key="2">
    <source>
        <dbReference type="ARBA" id="ARBA00022692"/>
    </source>
</evidence>
<feature type="signal peptide" evidence="10">
    <location>
        <begin position="1"/>
        <end position="24"/>
    </location>
</feature>
<keyword evidence="13" id="KW-1185">Reference proteome</keyword>
<organism evidence="12 13">
    <name type="scientific">Knipowitschia caucasica</name>
    <name type="common">Caucasian dwarf goby</name>
    <name type="synonym">Pomatoschistus caucasicus</name>
    <dbReference type="NCBI Taxonomy" id="637954"/>
    <lineage>
        <taxon>Eukaryota</taxon>
        <taxon>Metazoa</taxon>
        <taxon>Chordata</taxon>
        <taxon>Craniata</taxon>
        <taxon>Vertebrata</taxon>
        <taxon>Euteleostomi</taxon>
        <taxon>Actinopterygii</taxon>
        <taxon>Neopterygii</taxon>
        <taxon>Teleostei</taxon>
        <taxon>Neoteleostei</taxon>
        <taxon>Acanthomorphata</taxon>
        <taxon>Gobiaria</taxon>
        <taxon>Gobiiformes</taxon>
        <taxon>Gobioidei</taxon>
        <taxon>Gobiidae</taxon>
        <taxon>Gobiinae</taxon>
        <taxon>Knipowitschia</taxon>
    </lineage>
</organism>
<dbReference type="PANTHER" id="PTHR23037">
    <property type="entry name" value="CYTOKINE RECEPTOR"/>
    <property type="match status" value="1"/>
</dbReference>
<evidence type="ECO:0000256" key="5">
    <source>
        <dbReference type="ARBA" id="ARBA00023136"/>
    </source>
</evidence>
<dbReference type="InterPro" id="IPR036179">
    <property type="entry name" value="Ig-like_dom_sf"/>
</dbReference>
<dbReference type="InterPro" id="IPR013783">
    <property type="entry name" value="Ig-like_fold"/>
</dbReference>
<sequence length="508" mass="58202">METRPHGSVLLLICLTIGGPFTRAGQVIQVKEGQDLQFNCYFQEDSFVRIFCKNHCEESGEHLIRTYSFEDWASEGRYRLEWEKESSSHYVMRVFIQNMQKSDTGSYSCLLYDWTMDMTVPVPTIRDVEIYVISADSSGSDAVILKPSSESKQGSKVLPPENVELLWAGLYPELSWTPPTDSEENCSYSASFTVRDGNTEHHQDLGSSPFQVKRPLNGGFLNVSIQTVCGDRESAPAFVFFHDPDLPLSCLRKSRKIIHCSWKSDPSAHIRLFYSFPVSDDDMAPLRECPDYNEQNECELPQERLNEQLNVILNGTYNNRTVTNNHEIINLKWVLSPLTWNITASSDQFVISWRPPSGFDRFSWKYFLRFTACADTEEIEVSGLSMTLRRSPECAYSISMRAIRDQKDNGWTEWTPEEAFEAVSSFNPMVLATVLVPLVLMVLVVLFLAWCIRNKKRVFPKVPQPNPELFKDILNNNNKMHMPDFYLPKVDEECQVTLVDPGLIKSQL</sequence>
<evidence type="ECO:0000259" key="11">
    <source>
        <dbReference type="PROSITE" id="PS50835"/>
    </source>
</evidence>
<keyword evidence="4 9" id="KW-1133">Transmembrane helix</keyword>
<evidence type="ECO:0000256" key="6">
    <source>
        <dbReference type="ARBA" id="ARBA00023170"/>
    </source>
</evidence>
<keyword evidence="7" id="KW-0325">Glycoprotein</keyword>
<evidence type="ECO:0000256" key="10">
    <source>
        <dbReference type="SAM" id="SignalP"/>
    </source>
</evidence>
<dbReference type="InterPro" id="IPR007110">
    <property type="entry name" value="Ig-like_dom"/>
</dbReference>
<feature type="transmembrane region" description="Helical" evidence="9">
    <location>
        <begin position="429"/>
        <end position="452"/>
    </location>
</feature>
<protein>
    <recommendedName>
        <fullName evidence="11">Ig-like domain-containing protein</fullName>
    </recommendedName>
</protein>
<keyword evidence="5 9" id="KW-0472">Membrane</keyword>
<reference evidence="12 13" key="1">
    <citation type="submission" date="2024-04" db="EMBL/GenBank/DDBJ databases">
        <authorList>
            <person name="Waldvogel A.-M."/>
            <person name="Schoenle A."/>
        </authorList>
    </citation>
    <scope>NUCLEOTIDE SEQUENCE [LARGE SCALE GENOMIC DNA]</scope>
</reference>
<dbReference type="InterPro" id="IPR036116">
    <property type="entry name" value="FN3_sf"/>
</dbReference>
<evidence type="ECO:0000256" key="3">
    <source>
        <dbReference type="ARBA" id="ARBA00022729"/>
    </source>
</evidence>
<dbReference type="AlphaFoldDB" id="A0AAV2KR03"/>
<evidence type="ECO:0000256" key="7">
    <source>
        <dbReference type="ARBA" id="ARBA00023180"/>
    </source>
</evidence>
<name>A0AAV2KR03_KNICA</name>
<dbReference type="PROSITE" id="PS50835">
    <property type="entry name" value="IG_LIKE"/>
    <property type="match status" value="1"/>
</dbReference>
<dbReference type="InterPro" id="IPR015321">
    <property type="entry name" value="TypeI_recpt_CBD"/>
</dbReference>
<comment type="subcellular location">
    <subcellularLocation>
        <location evidence="1">Membrane</location>
        <topology evidence="1">Single-pass type I membrane protein</topology>
    </subcellularLocation>
</comment>
<evidence type="ECO:0000313" key="12">
    <source>
        <dbReference type="EMBL" id="CAL1590509.1"/>
    </source>
</evidence>
<dbReference type="Pfam" id="PF07686">
    <property type="entry name" value="V-set"/>
    <property type="match status" value="1"/>
</dbReference>
<keyword evidence="8" id="KW-0393">Immunoglobulin domain</keyword>
<dbReference type="Gene3D" id="2.60.40.10">
    <property type="entry name" value="Immunoglobulins"/>
    <property type="match status" value="3"/>
</dbReference>
<dbReference type="Pfam" id="PF09240">
    <property type="entry name" value="IL6Ra-bind"/>
    <property type="match status" value="1"/>
</dbReference>
<dbReference type="PANTHER" id="PTHR23037:SF46">
    <property type="entry name" value="INTERLEUKIN 5 RECEPTOR SUBUNIT ALPHA"/>
    <property type="match status" value="1"/>
</dbReference>
<feature type="domain" description="Ig-like" evidence="11">
    <location>
        <begin position="5"/>
        <end position="109"/>
    </location>
</feature>
<dbReference type="GO" id="GO:0009897">
    <property type="term" value="C:external side of plasma membrane"/>
    <property type="evidence" value="ECO:0007669"/>
    <property type="project" value="TreeGrafter"/>
</dbReference>